<name>A0A2I4BTG0_AUSLI</name>
<dbReference type="OrthoDB" id="29596at2759"/>
<evidence type="ECO:0000313" key="8">
    <source>
        <dbReference type="RefSeq" id="XP_013871046.1"/>
    </source>
</evidence>
<protein>
    <submittedName>
        <fullName evidence="8">MutS protein homolog 5</fullName>
    </submittedName>
</protein>
<dbReference type="SUPFAM" id="SSF48334">
    <property type="entry name" value="DNA repair protein MutS, domain III"/>
    <property type="match status" value="1"/>
</dbReference>
<feature type="transmembrane region" description="Helical" evidence="5">
    <location>
        <begin position="673"/>
        <end position="694"/>
    </location>
</feature>
<dbReference type="InterPro" id="IPR007696">
    <property type="entry name" value="DNA_mismatch_repair_MutS_core"/>
</dbReference>
<keyword evidence="3" id="KW-0067">ATP-binding</keyword>
<evidence type="ECO:0000256" key="4">
    <source>
        <dbReference type="ARBA" id="ARBA00023125"/>
    </source>
</evidence>
<evidence type="ECO:0000256" key="1">
    <source>
        <dbReference type="ARBA" id="ARBA00006271"/>
    </source>
</evidence>
<keyword evidence="4" id="KW-0238">DNA-binding</keyword>
<dbReference type="Pfam" id="PF00488">
    <property type="entry name" value="MutS_V"/>
    <property type="match status" value="1"/>
</dbReference>
<dbReference type="RefSeq" id="XP_013871046.1">
    <property type="nucleotide sequence ID" value="XM_014015592.1"/>
</dbReference>
<dbReference type="GO" id="GO:0006298">
    <property type="term" value="P:mismatch repair"/>
    <property type="evidence" value="ECO:0007669"/>
    <property type="project" value="InterPro"/>
</dbReference>
<dbReference type="Proteomes" id="UP000192220">
    <property type="component" value="Unplaced"/>
</dbReference>
<dbReference type="SMART" id="SM00534">
    <property type="entry name" value="MUTSac"/>
    <property type="match status" value="1"/>
</dbReference>
<evidence type="ECO:0000259" key="6">
    <source>
        <dbReference type="PROSITE" id="PS00486"/>
    </source>
</evidence>
<dbReference type="PANTHER" id="PTHR11361">
    <property type="entry name" value="DNA MISMATCH REPAIR PROTEIN MUTS FAMILY MEMBER"/>
    <property type="match status" value="1"/>
</dbReference>
<dbReference type="FunFam" id="1.10.1420.10:FF:000008">
    <property type="entry name" value="MutS homolog 5 (E. coli)"/>
    <property type="match status" value="1"/>
</dbReference>
<dbReference type="Pfam" id="PF05192">
    <property type="entry name" value="MutS_III"/>
    <property type="match status" value="1"/>
</dbReference>
<dbReference type="InterPro" id="IPR036187">
    <property type="entry name" value="DNA_mismatch_repair_MutS_sf"/>
</dbReference>
<dbReference type="CTD" id="4439"/>
<feature type="domain" description="DNA mismatch repair proteins mutS family" evidence="6">
    <location>
        <begin position="621"/>
        <end position="637"/>
    </location>
</feature>
<dbReference type="GO" id="GO:0005524">
    <property type="term" value="F:ATP binding"/>
    <property type="evidence" value="ECO:0007669"/>
    <property type="project" value="UniProtKB-KW"/>
</dbReference>
<dbReference type="GO" id="GO:0005634">
    <property type="term" value="C:nucleus"/>
    <property type="evidence" value="ECO:0007669"/>
    <property type="project" value="TreeGrafter"/>
</dbReference>
<comment type="similarity">
    <text evidence="1">Belongs to the DNA mismatch repair MutS family.</text>
</comment>
<dbReference type="GO" id="GO:0051026">
    <property type="term" value="P:chiasma assembly"/>
    <property type="evidence" value="ECO:0007669"/>
    <property type="project" value="TreeGrafter"/>
</dbReference>
<evidence type="ECO:0000256" key="3">
    <source>
        <dbReference type="ARBA" id="ARBA00022840"/>
    </source>
</evidence>
<keyword evidence="5" id="KW-0812">Transmembrane</keyword>
<dbReference type="Gene3D" id="1.10.1420.10">
    <property type="match status" value="1"/>
</dbReference>
<keyword evidence="5" id="KW-0472">Membrane</keyword>
<dbReference type="InterPro" id="IPR000432">
    <property type="entry name" value="DNA_mismatch_repair_MutS_C"/>
</dbReference>
<dbReference type="InParanoid" id="A0A2I4BTG0"/>
<dbReference type="PROSITE" id="PS00486">
    <property type="entry name" value="DNA_MISMATCH_REPAIR_2"/>
    <property type="match status" value="1"/>
</dbReference>
<dbReference type="GeneID" id="106522551"/>
<accession>A0A2I4BTG0</accession>
<dbReference type="GO" id="GO:0140664">
    <property type="term" value="F:ATP-dependent DNA damage sensor activity"/>
    <property type="evidence" value="ECO:0007669"/>
    <property type="project" value="InterPro"/>
</dbReference>
<evidence type="ECO:0000256" key="5">
    <source>
        <dbReference type="SAM" id="Phobius"/>
    </source>
</evidence>
<organism evidence="7 8">
    <name type="scientific">Austrofundulus limnaeus</name>
    <name type="common">Annual killifish</name>
    <dbReference type="NCBI Taxonomy" id="52670"/>
    <lineage>
        <taxon>Eukaryota</taxon>
        <taxon>Metazoa</taxon>
        <taxon>Chordata</taxon>
        <taxon>Craniata</taxon>
        <taxon>Vertebrata</taxon>
        <taxon>Euteleostomi</taxon>
        <taxon>Actinopterygii</taxon>
        <taxon>Neopterygii</taxon>
        <taxon>Teleostei</taxon>
        <taxon>Neoteleostei</taxon>
        <taxon>Acanthomorphata</taxon>
        <taxon>Ovalentaria</taxon>
        <taxon>Atherinomorphae</taxon>
        <taxon>Cyprinodontiformes</taxon>
        <taxon>Rivulidae</taxon>
        <taxon>Austrofundulus</taxon>
    </lineage>
</organism>
<dbReference type="Gene3D" id="3.40.50.300">
    <property type="entry name" value="P-loop containing nucleotide triphosphate hydrolases"/>
    <property type="match status" value="1"/>
</dbReference>
<dbReference type="GO" id="GO:0030983">
    <property type="term" value="F:mismatched DNA binding"/>
    <property type="evidence" value="ECO:0007669"/>
    <property type="project" value="InterPro"/>
</dbReference>
<dbReference type="SMART" id="SM00533">
    <property type="entry name" value="MUTSd"/>
    <property type="match status" value="1"/>
</dbReference>
<dbReference type="STRING" id="52670.A0A2I4BTG0"/>
<evidence type="ECO:0000256" key="2">
    <source>
        <dbReference type="ARBA" id="ARBA00022741"/>
    </source>
</evidence>
<dbReference type="PANTHER" id="PTHR11361:SF20">
    <property type="entry name" value="MUTS PROTEIN HOMOLOG 5"/>
    <property type="match status" value="1"/>
</dbReference>
<dbReference type="KEGG" id="alim:106522551"/>
<reference evidence="8" key="1">
    <citation type="submission" date="2025-08" db="UniProtKB">
        <authorList>
            <consortium name="RefSeq"/>
        </authorList>
    </citation>
    <scope>IDENTIFICATION</scope>
    <source>
        <strain evidence="8">Quisiro</strain>
        <tissue evidence="8">Liver</tissue>
    </source>
</reference>
<dbReference type="SUPFAM" id="SSF52540">
    <property type="entry name" value="P-loop containing nucleoside triphosphate hydrolases"/>
    <property type="match status" value="1"/>
</dbReference>
<dbReference type="InterPro" id="IPR027417">
    <property type="entry name" value="P-loop_NTPase"/>
</dbReference>
<dbReference type="AlphaFoldDB" id="A0A2I4BTG0"/>
<proteinExistence type="inferred from homology"/>
<keyword evidence="5" id="KW-1133">Transmembrane helix</keyword>
<dbReference type="InterPro" id="IPR011184">
    <property type="entry name" value="DNA_mismatch_repair_Msh2"/>
</dbReference>
<keyword evidence="2" id="KW-0547">Nucleotide-binding</keyword>
<gene>
    <name evidence="8" type="primary">msh5</name>
</gene>
<sequence length="744" mass="84066">MYSHDIFQVLLSVLVQHGQVGLCFYDSEDSSLHYMPDTSDNHELQLLDRVIQEVKPHVIITSAKQERCLTHYLKQLGSNPQYKPEVVTYPNADFGLEVGKQRLLCAHLPFLPGSISDRDKMSYLTSCITFDSPLMLRAVGALLKCLDRRRVGVELEDSSVGVPILQFHAYTLKGVVYIDRDTYSVLQIFKSDLHPSVYKLESGEKEGLSLYGILNRCKSKSGSKLLRQWFQRPTQELSVLHRRQEVIRFFTSPRHSDILKTLQSSLRNIRNIPSLLRRMSLSNTKVTDWQSLYKTVYSAVCIKDTVRNLPQSVQLFHDISEKLSDDLHHIANLINRVVDFEVSLQENRFTIKPNVDPAIDEKKRRMMGLSDFLTDIARKELENLDSRISSCCVIYIPLIGFLLSVPRLPNMVEKEDFEMEGLEFMFLSGDRLHYRSQRTRELDNLLGDLHCDIRDMETAVMTQLQNTILEKSTSLYQVLDLTAELDCLMAMSSASLEYSYTSPKLTSHRKITVIQGRHPLLELCSPVFVPNSFQSSESEGRVKIITGPNSSGKSIYLKQVALIVFMALIGSDVPAKEAEISLVDGIFTRMQSRESISVGLSTFMIDLNQMALALNSSTGNSLVLIDEFGKGTNTVDGLSLLASSISHWLKKPLLDVPHILLATNFHSLLQLDLLPASGLLSFLCVCVCVCVCVCETRRFMCVLNRCSSVVARFLSLDLEDKQLDLQSFIKDELLPSTGELTNRS</sequence>
<keyword evidence="7" id="KW-1185">Reference proteome</keyword>
<evidence type="ECO:0000313" key="7">
    <source>
        <dbReference type="Proteomes" id="UP000192220"/>
    </source>
</evidence>
<dbReference type="InterPro" id="IPR045076">
    <property type="entry name" value="MutS"/>
</dbReference>
<dbReference type="PIRSF" id="PIRSF005813">
    <property type="entry name" value="MSH2"/>
    <property type="match status" value="1"/>
</dbReference>